<evidence type="ECO:0000313" key="4">
    <source>
        <dbReference type="EMBL" id="MBB4685023.1"/>
    </source>
</evidence>
<evidence type="ECO:0000259" key="3">
    <source>
        <dbReference type="PROSITE" id="PS50977"/>
    </source>
</evidence>
<name>A0A840IT80_9PSEU</name>
<dbReference type="InterPro" id="IPR036271">
    <property type="entry name" value="Tet_transcr_reg_TetR-rel_C_sf"/>
</dbReference>
<dbReference type="Gene3D" id="1.10.357.10">
    <property type="entry name" value="Tetracycline Repressor, domain 2"/>
    <property type="match status" value="1"/>
</dbReference>
<sequence>MSPRARDAEASRASILAAARVRFGEHGFERTTIRSVAARAGVDPALVMRYFGSKDGLFAAASRLDVRLPDLSGTDPARVADVLLPVFIELWGPDGPFLSLLRAATSNPAASEALLQVLSDQVTPALATVARDRPAERAALVGAHLLGIAVARYVLGSPPLSTMDDVTLIRWLRPVLAHYLTGDVPA</sequence>
<dbReference type="EMBL" id="JACHMG010000001">
    <property type="protein sequence ID" value="MBB4685023.1"/>
    <property type="molecule type" value="Genomic_DNA"/>
</dbReference>
<dbReference type="AlphaFoldDB" id="A0A840IT80"/>
<protein>
    <submittedName>
        <fullName evidence="4">AcrR family transcriptional regulator</fullName>
    </submittedName>
</protein>
<reference evidence="4 5" key="1">
    <citation type="submission" date="2020-08" db="EMBL/GenBank/DDBJ databases">
        <title>Sequencing the genomes of 1000 actinobacteria strains.</title>
        <authorList>
            <person name="Klenk H.-P."/>
        </authorList>
    </citation>
    <scope>NUCLEOTIDE SEQUENCE [LARGE SCALE GENOMIC DNA]</scope>
    <source>
        <strain evidence="4 5">DSM 45859</strain>
    </source>
</reference>
<dbReference type="PRINTS" id="PR00455">
    <property type="entry name" value="HTHTETR"/>
</dbReference>
<dbReference type="Pfam" id="PF00440">
    <property type="entry name" value="TetR_N"/>
    <property type="match status" value="1"/>
</dbReference>
<dbReference type="Pfam" id="PF17920">
    <property type="entry name" value="TetR_C_16"/>
    <property type="match status" value="1"/>
</dbReference>
<dbReference type="PANTHER" id="PTHR30055:SF235">
    <property type="entry name" value="TRANSCRIPTIONAL REGULATORY PROTEIN"/>
    <property type="match status" value="1"/>
</dbReference>
<proteinExistence type="predicted"/>
<dbReference type="SUPFAM" id="SSF48498">
    <property type="entry name" value="Tetracyclin repressor-like, C-terminal domain"/>
    <property type="match status" value="1"/>
</dbReference>
<dbReference type="SUPFAM" id="SSF46689">
    <property type="entry name" value="Homeodomain-like"/>
    <property type="match status" value="1"/>
</dbReference>
<dbReference type="GO" id="GO:0003700">
    <property type="term" value="F:DNA-binding transcription factor activity"/>
    <property type="evidence" value="ECO:0007669"/>
    <property type="project" value="TreeGrafter"/>
</dbReference>
<dbReference type="InterPro" id="IPR001647">
    <property type="entry name" value="HTH_TetR"/>
</dbReference>
<evidence type="ECO:0000256" key="1">
    <source>
        <dbReference type="ARBA" id="ARBA00023125"/>
    </source>
</evidence>
<dbReference type="PANTHER" id="PTHR30055">
    <property type="entry name" value="HTH-TYPE TRANSCRIPTIONAL REGULATOR RUTR"/>
    <property type="match status" value="1"/>
</dbReference>
<evidence type="ECO:0000313" key="5">
    <source>
        <dbReference type="Proteomes" id="UP000581769"/>
    </source>
</evidence>
<dbReference type="InterPro" id="IPR050109">
    <property type="entry name" value="HTH-type_TetR-like_transc_reg"/>
</dbReference>
<dbReference type="InterPro" id="IPR041678">
    <property type="entry name" value="TetR_C_16"/>
</dbReference>
<feature type="domain" description="HTH tetR-type" evidence="3">
    <location>
        <begin position="9"/>
        <end position="69"/>
    </location>
</feature>
<dbReference type="Proteomes" id="UP000581769">
    <property type="component" value="Unassembled WGS sequence"/>
</dbReference>
<dbReference type="PROSITE" id="PS50977">
    <property type="entry name" value="HTH_TETR_2"/>
    <property type="match status" value="1"/>
</dbReference>
<feature type="DNA-binding region" description="H-T-H motif" evidence="2">
    <location>
        <begin position="32"/>
        <end position="51"/>
    </location>
</feature>
<dbReference type="GO" id="GO:0000976">
    <property type="term" value="F:transcription cis-regulatory region binding"/>
    <property type="evidence" value="ECO:0007669"/>
    <property type="project" value="TreeGrafter"/>
</dbReference>
<dbReference type="RefSeq" id="WP_184780107.1">
    <property type="nucleotide sequence ID" value="NZ_JACHMG010000001.1"/>
</dbReference>
<comment type="caution">
    <text evidence="4">The sequence shown here is derived from an EMBL/GenBank/DDBJ whole genome shotgun (WGS) entry which is preliminary data.</text>
</comment>
<keyword evidence="5" id="KW-1185">Reference proteome</keyword>
<evidence type="ECO:0000256" key="2">
    <source>
        <dbReference type="PROSITE-ProRule" id="PRU00335"/>
    </source>
</evidence>
<gene>
    <name evidence="4" type="ORF">BJY18_002508</name>
</gene>
<accession>A0A840IT80</accession>
<keyword evidence="1 2" id="KW-0238">DNA-binding</keyword>
<dbReference type="InterPro" id="IPR009057">
    <property type="entry name" value="Homeodomain-like_sf"/>
</dbReference>
<organism evidence="4 5">
    <name type="scientific">Amycolatopsis jiangsuensis</name>
    <dbReference type="NCBI Taxonomy" id="1181879"/>
    <lineage>
        <taxon>Bacteria</taxon>
        <taxon>Bacillati</taxon>
        <taxon>Actinomycetota</taxon>
        <taxon>Actinomycetes</taxon>
        <taxon>Pseudonocardiales</taxon>
        <taxon>Pseudonocardiaceae</taxon>
        <taxon>Amycolatopsis</taxon>
    </lineage>
</organism>